<evidence type="ECO:0000256" key="12">
    <source>
        <dbReference type="HAMAP-Rule" id="MF_01849"/>
    </source>
</evidence>
<feature type="binding site" evidence="12">
    <location>
        <position position="122"/>
    </location>
    <ligand>
        <name>[4Fe-4S] cluster</name>
        <dbReference type="ChEBI" id="CHEBI:49883"/>
        <note>4Fe-4S-S-AdoMet</note>
    </ligand>
</feature>
<dbReference type="InterPro" id="IPR004383">
    <property type="entry name" value="rRNA_lsu_MTrfase_RlmN/Cfr"/>
</dbReference>
<comment type="function">
    <text evidence="12">Specifically methylates position 2 of adenine 2503 in 23S rRNA and position 2 of adenine 37 in tRNAs.</text>
</comment>
<keyword evidence="6 12" id="KW-0808">Transferase</keyword>
<dbReference type="GO" id="GO:0032259">
    <property type="term" value="P:methylation"/>
    <property type="evidence" value="ECO:0007669"/>
    <property type="project" value="UniProtKB-KW"/>
</dbReference>
<dbReference type="Proteomes" id="UP000632154">
    <property type="component" value="Unassembled WGS sequence"/>
</dbReference>
<feature type="domain" description="Radical SAM core" evidence="13">
    <location>
        <begin position="101"/>
        <end position="335"/>
    </location>
</feature>
<name>A0ABQ3K4U2_9DEIO</name>
<feature type="binding site" evidence="12">
    <location>
        <position position="119"/>
    </location>
    <ligand>
        <name>[4Fe-4S] cluster</name>
        <dbReference type="ChEBI" id="CHEBI:49883"/>
        <note>4Fe-4S-S-AdoMet</note>
    </ligand>
</feature>
<evidence type="ECO:0000313" key="14">
    <source>
        <dbReference type="EMBL" id="GHF99257.1"/>
    </source>
</evidence>
<dbReference type="Pfam" id="PF04055">
    <property type="entry name" value="Radical_SAM"/>
    <property type="match status" value="1"/>
</dbReference>
<dbReference type="NCBIfam" id="TIGR00048">
    <property type="entry name" value="rRNA_mod_RlmN"/>
    <property type="match status" value="1"/>
</dbReference>
<dbReference type="InterPro" id="IPR027492">
    <property type="entry name" value="RNA_MTrfase_RlmN"/>
</dbReference>
<comment type="subcellular location">
    <subcellularLocation>
        <location evidence="1 12">Cytoplasm</location>
    </subcellularLocation>
</comment>
<comment type="cofactor">
    <cofactor evidence="12">
        <name>[4Fe-4S] cluster</name>
        <dbReference type="ChEBI" id="CHEBI:49883"/>
    </cofactor>
    <text evidence="12">Binds 1 [4Fe-4S] cluster. The cluster is coordinated with 3 cysteines and an exchangeable S-adenosyl-L-methionine.</text>
</comment>
<feature type="binding site" evidence="12">
    <location>
        <begin position="165"/>
        <end position="166"/>
    </location>
    <ligand>
        <name>S-adenosyl-L-methionine</name>
        <dbReference type="ChEBI" id="CHEBI:59789"/>
    </ligand>
</feature>
<accession>A0ABQ3K4U2</accession>
<keyword evidence="10 12" id="KW-0408">Iron</keyword>
<evidence type="ECO:0000256" key="4">
    <source>
        <dbReference type="ARBA" id="ARBA00022552"/>
    </source>
</evidence>
<dbReference type="Gene3D" id="3.20.20.70">
    <property type="entry name" value="Aldolase class I"/>
    <property type="match status" value="1"/>
</dbReference>
<sequence length="357" mass="39417">MTAAPTPATQVPQPLLLDLHPDDYPLPGFRRRQLLEWVYQHGVGDFGQMHTLPAELRSELERGWRLNPFTDIETFRSDDGSVKYLFTLPDGRQMEAVYMPYLDRKTICVSTMVGCPARCAFCATGAMGFGRNLTPGEIVGQILAVAGGEGIEPREIRNLVFMGMGEAMLNYDNTMQAARILLHPQALGMSKRRVTLSTVGIAKGIRRLAEEDDLGIKLAISLHAPDEETRQQIIPTGGANSIDEIMQAARDYQSKTGRRITMEYTMLRGINDHLWQAELLAERLEGLVSHVNLIPMNPWPGSNFVSSTEEQIQAFYDLLEDRGVDVSVRRSRGKDAGAACGQLALKRPGAAQGHAGV</sequence>
<keyword evidence="11 12" id="KW-0411">Iron-sulfur</keyword>
<evidence type="ECO:0000256" key="2">
    <source>
        <dbReference type="ARBA" id="ARBA00022485"/>
    </source>
</evidence>
<comment type="caution">
    <text evidence="12">Lacks conserved residue(s) required for the propagation of feature annotation.</text>
</comment>
<keyword evidence="2 12" id="KW-0004">4Fe-4S</keyword>
<keyword evidence="9 12" id="KW-0479">Metal-binding</keyword>
<dbReference type="InterPro" id="IPR058240">
    <property type="entry name" value="rSAM_sf"/>
</dbReference>
<dbReference type="PANTHER" id="PTHR30544">
    <property type="entry name" value="23S RRNA METHYLTRANSFERASE"/>
    <property type="match status" value="1"/>
</dbReference>
<dbReference type="RefSeq" id="WP_189642491.1">
    <property type="nucleotide sequence ID" value="NZ_BNAL01000008.1"/>
</dbReference>
<comment type="miscellaneous">
    <text evidence="12">Reaction proceeds by a ping-pong mechanism involving intermediate methylation of a conserved cysteine residue.</text>
</comment>
<feature type="binding site" evidence="12">
    <location>
        <begin position="221"/>
        <end position="223"/>
    </location>
    <ligand>
        <name>S-adenosyl-L-methionine</name>
        <dbReference type="ChEBI" id="CHEBI:59789"/>
    </ligand>
</feature>
<evidence type="ECO:0000256" key="11">
    <source>
        <dbReference type="ARBA" id="ARBA00023014"/>
    </source>
</evidence>
<feature type="binding site" evidence="12">
    <location>
        <position position="197"/>
    </location>
    <ligand>
        <name>S-adenosyl-L-methionine</name>
        <dbReference type="ChEBI" id="CHEBI:59789"/>
    </ligand>
</feature>
<dbReference type="EMBL" id="BNAL01000008">
    <property type="protein sequence ID" value="GHF99257.1"/>
    <property type="molecule type" value="Genomic_DNA"/>
</dbReference>
<keyword evidence="7 12" id="KW-0949">S-adenosyl-L-methionine</keyword>
<dbReference type="InterPro" id="IPR040072">
    <property type="entry name" value="Methyltransferase_A"/>
</dbReference>
<dbReference type="CDD" id="cd01335">
    <property type="entry name" value="Radical_SAM"/>
    <property type="match status" value="1"/>
</dbReference>
<keyword evidence="4 12" id="KW-0698">rRNA processing</keyword>
<evidence type="ECO:0000256" key="6">
    <source>
        <dbReference type="ARBA" id="ARBA00022679"/>
    </source>
</evidence>
<dbReference type="InterPro" id="IPR048641">
    <property type="entry name" value="RlmN_N"/>
</dbReference>
<feature type="binding site" evidence="12">
    <location>
        <position position="115"/>
    </location>
    <ligand>
        <name>[4Fe-4S] cluster</name>
        <dbReference type="ChEBI" id="CHEBI:49883"/>
        <note>4Fe-4S-S-AdoMet</note>
    </ligand>
</feature>
<keyword evidence="5 12" id="KW-0489">Methyltransferase</keyword>
<dbReference type="SFLD" id="SFLDS00029">
    <property type="entry name" value="Radical_SAM"/>
    <property type="match status" value="1"/>
</dbReference>
<comment type="caution">
    <text evidence="14">The sequence shown here is derived from an EMBL/GenBank/DDBJ whole genome shotgun (WGS) entry which is preliminary data.</text>
</comment>
<dbReference type="HAMAP" id="MF_01849">
    <property type="entry name" value="RNA_methyltr_RlmN"/>
    <property type="match status" value="1"/>
</dbReference>
<evidence type="ECO:0000256" key="3">
    <source>
        <dbReference type="ARBA" id="ARBA00022490"/>
    </source>
</evidence>
<protein>
    <recommendedName>
        <fullName evidence="12">Probable dual-specificity RNA methyltransferase RlmN</fullName>
        <ecNumber evidence="12">2.1.1.192</ecNumber>
    </recommendedName>
    <alternativeName>
        <fullName evidence="12">23S rRNA (adenine(2503)-C(2))-methyltransferase</fullName>
    </alternativeName>
    <alternativeName>
        <fullName evidence="12">23S rRNA m2A2503 methyltransferase</fullName>
    </alternativeName>
    <alternativeName>
        <fullName evidence="12">Ribosomal RNA large subunit methyltransferase N</fullName>
    </alternativeName>
    <alternativeName>
        <fullName evidence="12">tRNA (adenine(37)-C(2))-methyltransferase</fullName>
    </alternativeName>
    <alternativeName>
        <fullName evidence="12">tRNA m2A37 methyltransferase</fullName>
    </alternativeName>
</protein>
<dbReference type="PANTHER" id="PTHR30544:SF5">
    <property type="entry name" value="RADICAL SAM CORE DOMAIN-CONTAINING PROTEIN"/>
    <property type="match status" value="1"/>
</dbReference>
<evidence type="ECO:0000256" key="8">
    <source>
        <dbReference type="ARBA" id="ARBA00022694"/>
    </source>
</evidence>
<evidence type="ECO:0000256" key="10">
    <source>
        <dbReference type="ARBA" id="ARBA00023004"/>
    </source>
</evidence>
<evidence type="ECO:0000256" key="5">
    <source>
        <dbReference type="ARBA" id="ARBA00022603"/>
    </source>
</evidence>
<dbReference type="Pfam" id="PF21016">
    <property type="entry name" value="RlmN_N"/>
    <property type="match status" value="1"/>
</dbReference>
<dbReference type="InterPro" id="IPR013785">
    <property type="entry name" value="Aldolase_TIM"/>
</dbReference>
<dbReference type="PROSITE" id="PS51918">
    <property type="entry name" value="RADICAL_SAM"/>
    <property type="match status" value="1"/>
</dbReference>
<evidence type="ECO:0000256" key="9">
    <source>
        <dbReference type="ARBA" id="ARBA00022723"/>
    </source>
</evidence>
<keyword evidence="8 12" id="KW-0819">tRNA processing</keyword>
<dbReference type="PIRSF" id="PIRSF006004">
    <property type="entry name" value="CHP00048"/>
    <property type="match status" value="1"/>
</dbReference>
<dbReference type="InterPro" id="IPR007197">
    <property type="entry name" value="rSAM"/>
</dbReference>
<gene>
    <name evidence="12 14" type="primary">rlmN</name>
    <name evidence="14" type="ORF">GCM10017783_09060</name>
</gene>
<comment type="similarity">
    <text evidence="12">Belongs to the radical SAM superfamily. RlmN family.</text>
</comment>
<feature type="active site" description="S-methylcysteine intermediate" evidence="12">
    <location>
        <position position="340"/>
    </location>
</feature>
<dbReference type="SUPFAM" id="SSF102114">
    <property type="entry name" value="Radical SAM enzymes"/>
    <property type="match status" value="1"/>
</dbReference>
<dbReference type="SFLD" id="SFLDG01062">
    <property type="entry name" value="methyltransferase_(Class_A)"/>
    <property type="match status" value="1"/>
</dbReference>
<organism evidence="14 15">
    <name type="scientific">Deinococcus piscis</name>
    <dbReference type="NCBI Taxonomy" id="394230"/>
    <lineage>
        <taxon>Bacteria</taxon>
        <taxon>Thermotogati</taxon>
        <taxon>Deinococcota</taxon>
        <taxon>Deinococci</taxon>
        <taxon>Deinococcales</taxon>
        <taxon>Deinococcaceae</taxon>
        <taxon>Deinococcus</taxon>
    </lineage>
</organism>
<proteinExistence type="inferred from homology"/>
<dbReference type="SFLD" id="SFLDF00275">
    <property type="entry name" value="adenosine_C2_methyltransferase"/>
    <property type="match status" value="1"/>
</dbReference>
<keyword evidence="12" id="KW-1015">Disulfide bond</keyword>
<feature type="binding site" evidence="12">
    <location>
        <position position="297"/>
    </location>
    <ligand>
        <name>S-adenosyl-L-methionine</name>
        <dbReference type="ChEBI" id="CHEBI:59789"/>
    </ligand>
</feature>
<comment type="catalytic activity">
    <reaction evidence="12">
        <text>adenosine(37) in tRNA + 2 reduced [2Fe-2S]-[ferredoxin] + 2 S-adenosyl-L-methionine = 2-methyladenosine(37) in tRNA + 5'-deoxyadenosine + L-methionine + 2 oxidized [2Fe-2S]-[ferredoxin] + S-adenosyl-L-homocysteine</text>
        <dbReference type="Rhea" id="RHEA:43332"/>
        <dbReference type="Rhea" id="RHEA-COMP:10000"/>
        <dbReference type="Rhea" id="RHEA-COMP:10001"/>
        <dbReference type="Rhea" id="RHEA-COMP:10162"/>
        <dbReference type="Rhea" id="RHEA-COMP:10485"/>
        <dbReference type="ChEBI" id="CHEBI:17319"/>
        <dbReference type="ChEBI" id="CHEBI:33737"/>
        <dbReference type="ChEBI" id="CHEBI:33738"/>
        <dbReference type="ChEBI" id="CHEBI:57844"/>
        <dbReference type="ChEBI" id="CHEBI:57856"/>
        <dbReference type="ChEBI" id="CHEBI:59789"/>
        <dbReference type="ChEBI" id="CHEBI:74411"/>
        <dbReference type="ChEBI" id="CHEBI:74497"/>
        <dbReference type="EC" id="2.1.1.192"/>
    </reaction>
</comment>
<evidence type="ECO:0000259" key="13">
    <source>
        <dbReference type="PROSITE" id="PS51918"/>
    </source>
</evidence>
<evidence type="ECO:0000256" key="7">
    <source>
        <dbReference type="ARBA" id="ARBA00022691"/>
    </source>
</evidence>
<keyword evidence="15" id="KW-1185">Reference proteome</keyword>
<dbReference type="EC" id="2.1.1.192" evidence="12"/>
<dbReference type="GO" id="GO:0008168">
    <property type="term" value="F:methyltransferase activity"/>
    <property type="evidence" value="ECO:0007669"/>
    <property type="project" value="UniProtKB-KW"/>
</dbReference>
<dbReference type="Gene3D" id="1.10.150.530">
    <property type="match status" value="1"/>
</dbReference>
<keyword evidence="3 12" id="KW-0963">Cytoplasm</keyword>
<feature type="active site" description="Proton acceptor" evidence="12">
    <location>
        <position position="95"/>
    </location>
</feature>
<comment type="catalytic activity">
    <reaction evidence="12">
        <text>adenosine(2503) in 23S rRNA + 2 reduced [2Fe-2S]-[ferredoxin] + 2 S-adenosyl-L-methionine = 2-methyladenosine(2503) in 23S rRNA + 5'-deoxyadenosine + L-methionine + 2 oxidized [2Fe-2S]-[ferredoxin] + S-adenosyl-L-homocysteine</text>
        <dbReference type="Rhea" id="RHEA:42916"/>
        <dbReference type="Rhea" id="RHEA-COMP:10000"/>
        <dbReference type="Rhea" id="RHEA-COMP:10001"/>
        <dbReference type="Rhea" id="RHEA-COMP:10152"/>
        <dbReference type="Rhea" id="RHEA-COMP:10282"/>
        <dbReference type="ChEBI" id="CHEBI:17319"/>
        <dbReference type="ChEBI" id="CHEBI:33737"/>
        <dbReference type="ChEBI" id="CHEBI:33738"/>
        <dbReference type="ChEBI" id="CHEBI:57844"/>
        <dbReference type="ChEBI" id="CHEBI:57856"/>
        <dbReference type="ChEBI" id="CHEBI:59789"/>
        <dbReference type="ChEBI" id="CHEBI:74411"/>
        <dbReference type="ChEBI" id="CHEBI:74497"/>
        <dbReference type="EC" id="2.1.1.192"/>
    </reaction>
</comment>
<evidence type="ECO:0000313" key="15">
    <source>
        <dbReference type="Proteomes" id="UP000632154"/>
    </source>
</evidence>
<reference evidence="15" key="1">
    <citation type="journal article" date="2019" name="Int. J. Syst. Evol. Microbiol.">
        <title>The Global Catalogue of Microorganisms (GCM) 10K type strain sequencing project: providing services to taxonomists for standard genome sequencing and annotation.</title>
        <authorList>
            <consortium name="The Broad Institute Genomics Platform"/>
            <consortium name="The Broad Institute Genome Sequencing Center for Infectious Disease"/>
            <person name="Wu L."/>
            <person name="Ma J."/>
        </authorList>
    </citation>
    <scope>NUCLEOTIDE SEQUENCE [LARGE SCALE GENOMIC DNA]</scope>
    <source>
        <strain evidence="15">CGMCC 1.18439</strain>
    </source>
</reference>
<evidence type="ECO:0000256" key="1">
    <source>
        <dbReference type="ARBA" id="ARBA00004496"/>
    </source>
</evidence>